<name>A0A183UCM1_TOXCA</name>
<gene>
    <name evidence="7" type="ORF">TCNE_LOCUS6241</name>
</gene>
<evidence type="ECO:0000256" key="4">
    <source>
        <dbReference type="ARBA" id="ARBA00022989"/>
    </source>
</evidence>
<feature type="transmembrane region" description="Helical" evidence="6">
    <location>
        <begin position="132"/>
        <end position="151"/>
    </location>
</feature>
<dbReference type="WBParaSite" id="TCNE_0000624101-mRNA-1">
    <property type="protein sequence ID" value="TCNE_0000624101-mRNA-1"/>
    <property type="gene ID" value="TCNE_0000624101"/>
</dbReference>
<sequence>MNEAHPRASVTSTSFSFTPGVPSPPIASASSSFPFTSASSSYRPSANGYSSPGARSASSFSADRVGCLTAVRMSAGAKLSRYFRRLVRFKQMDFEFAIWQMVFLLVQPQKVYRNFMYRKKTKDQWARDDPAFLVLLAAALALSSVLFAFVIHLSFSGFIAFFLWVVFIDCIGVGLVVATVLWFVSNRYLRRVDDQDVEWAYCFDVHLNAFFPLLVLLHVFMPITYSHLIGYDAILPRLFGNTIWFVAVVYYIYITFLGYTALPILKNTHIFLYPITFLFIFYVATVTAGWNISRTAMSFYHFRAENVHRNV</sequence>
<evidence type="ECO:0000256" key="3">
    <source>
        <dbReference type="ARBA" id="ARBA00022692"/>
    </source>
</evidence>
<accession>A0A183UCM1</accession>
<dbReference type="Proteomes" id="UP000050794">
    <property type="component" value="Unassembled WGS sequence"/>
</dbReference>
<dbReference type="PANTHER" id="PTHR12841">
    <property type="entry name" value="PROTEIN UNC-50 HOMOLOG"/>
    <property type="match status" value="1"/>
</dbReference>
<evidence type="ECO:0000256" key="1">
    <source>
        <dbReference type="ARBA" id="ARBA00004141"/>
    </source>
</evidence>
<reference evidence="9" key="1">
    <citation type="submission" date="2016-06" db="UniProtKB">
        <authorList>
            <consortium name="WormBaseParasite"/>
        </authorList>
    </citation>
    <scope>IDENTIFICATION</scope>
</reference>
<evidence type="ECO:0000256" key="2">
    <source>
        <dbReference type="ARBA" id="ARBA00006293"/>
    </source>
</evidence>
<feature type="transmembrane region" description="Helical" evidence="6">
    <location>
        <begin position="271"/>
        <end position="293"/>
    </location>
</feature>
<organism evidence="8 9">
    <name type="scientific">Toxocara canis</name>
    <name type="common">Canine roundworm</name>
    <dbReference type="NCBI Taxonomy" id="6265"/>
    <lineage>
        <taxon>Eukaryota</taxon>
        <taxon>Metazoa</taxon>
        <taxon>Ecdysozoa</taxon>
        <taxon>Nematoda</taxon>
        <taxon>Chromadorea</taxon>
        <taxon>Rhabditida</taxon>
        <taxon>Spirurina</taxon>
        <taxon>Ascaridomorpha</taxon>
        <taxon>Ascaridoidea</taxon>
        <taxon>Toxocaridae</taxon>
        <taxon>Toxocara</taxon>
    </lineage>
</organism>
<comment type="subcellular location">
    <subcellularLocation>
        <location evidence="1">Membrane</location>
        <topology evidence="1">Multi-pass membrane protein</topology>
    </subcellularLocation>
</comment>
<keyword evidence="3 6" id="KW-0812">Transmembrane</keyword>
<proteinExistence type="inferred from homology"/>
<keyword evidence="4 6" id="KW-1133">Transmembrane helix</keyword>
<dbReference type="InterPro" id="IPR007881">
    <property type="entry name" value="UNC-50"/>
</dbReference>
<keyword evidence="8" id="KW-1185">Reference proteome</keyword>
<evidence type="ECO:0000256" key="6">
    <source>
        <dbReference type="SAM" id="Phobius"/>
    </source>
</evidence>
<reference evidence="7 8" key="2">
    <citation type="submission" date="2018-11" db="EMBL/GenBank/DDBJ databases">
        <authorList>
            <consortium name="Pathogen Informatics"/>
        </authorList>
    </citation>
    <scope>NUCLEOTIDE SEQUENCE [LARGE SCALE GENOMIC DNA]</scope>
</reference>
<evidence type="ECO:0000313" key="8">
    <source>
        <dbReference type="Proteomes" id="UP000050794"/>
    </source>
</evidence>
<evidence type="ECO:0000313" key="7">
    <source>
        <dbReference type="EMBL" id="VDM37545.1"/>
    </source>
</evidence>
<evidence type="ECO:0000256" key="5">
    <source>
        <dbReference type="ARBA" id="ARBA00023136"/>
    </source>
</evidence>
<feature type="transmembrane region" description="Helical" evidence="6">
    <location>
        <begin position="243"/>
        <end position="265"/>
    </location>
</feature>
<keyword evidence="5 6" id="KW-0472">Membrane</keyword>
<feature type="transmembrane region" description="Helical" evidence="6">
    <location>
        <begin position="158"/>
        <end position="184"/>
    </location>
</feature>
<dbReference type="PANTHER" id="PTHR12841:SF6">
    <property type="entry name" value="PROTEIN UNC-50 HOMOLOG"/>
    <property type="match status" value="1"/>
</dbReference>
<feature type="transmembrane region" description="Helical" evidence="6">
    <location>
        <begin position="209"/>
        <end position="231"/>
    </location>
</feature>
<dbReference type="EMBL" id="UYWY01019459">
    <property type="protein sequence ID" value="VDM37545.1"/>
    <property type="molecule type" value="Genomic_DNA"/>
</dbReference>
<protein>
    <submittedName>
        <fullName evidence="9">UNC-50 family protein</fullName>
    </submittedName>
</protein>
<dbReference type="AlphaFoldDB" id="A0A183UCM1"/>
<dbReference type="Pfam" id="PF05216">
    <property type="entry name" value="UNC-50"/>
    <property type="match status" value="1"/>
</dbReference>
<comment type="similarity">
    <text evidence="2">Belongs to the unc-50 family.</text>
</comment>
<evidence type="ECO:0000313" key="9">
    <source>
        <dbReference type="WBParaSite" id="TCNE_0000624101-mRNA-1"/>
    </source>
</evidence>
<dbReference type="GO" id="GO:0000139">
    <property type="term" value="C:Golgi membrane"/>
    <property type="evidence" value="ECO:0007669"/>
    <property type="project" value="TreeGrafter"/>
</dbReference>